<dbReference type="AlphaFoldDB" id="A0A8H6XKT5"/>
<feature type="compositionally biased region" description="Polar residues" evidence="1">
    <location>
        <begin position="798"/>
        <end position="811"/>
    </location>
</feature>
<feature type="compositionally biased region" description="Acidic residues" evidence="1">
    <location>
        <begin position="786"/>
        <end position="797"/>
    </location>
</feature>
<feature type="compositionally biased region" description="Pro residues" evidence="1">
    <location>
        <begin position="28"/>
        <end position="44"/>
    </location>
</feature>
<feature type="domain" description="DUF6699" evidence="2">
    <location>
        <begin position="157"/>
        <end position="291"/>
    </location>
</feature>
<dbReference type="EMBL" id="JACAZI010000017">
    <property type="protein sequence ID" value="KAF7342292.1"/>
    <property type="molecule type" value="Genomic_DNA"/>
</dbReference>
<evidence type="ECO:0000313" key="4">
    <source>
        <dbReference type="Proteomes" id="UP000620124"/>
    </source>
</evidence>
<proteinExistence type="predicted"/>
<comment type="caution">
    <text evidence="3">The sequence shown here is derived from an EMBL/GenBank/DDBJ whole genome shotgun (WGS) entry which is preliminary data.</text>
</comment>
<feature type="domain" description="DUF6699" evidence="2">
    <location>
        <begin position="405"/>
        <end position="543"/>
    </location>
</feature>
<accession>A0A8H6XKT5</accession>
<dbReference type="Pfam" id="PF20415">
    <property type="entry name" value="DUF6699"/>
    <property type="match status" value="2"/>
</dbReference>
<dbReference type="InterPro" id="IPR046522">
    <property type="entry name" value="DUF6699"/>
</dbReference>
<keyword evidence="4" id="KW-1185">Reference proteome</keyword>
<dbReference type="OrthoDB" id="3040703at2759"/>
<feature type="compositionally biased region" description="Polar residues" evidence="1">
    <location>
        <begin position="92"/>
        <end position="112"/>
    </location>
</feature>
<feature type="region of interest" description="Disordered" evidence="1">
    <location>
        <begin position="23"/>
        <end position="114"/>
    </location>
</feature>
<feature type="region of interest" description="Disordered" evidence="1">
    <location>
        <begin position="584"/>
        <end position="630"/>
    </location>
</feature>
<feature type="region of interest" description="Disordered" evidence="1">
    <location>
        <begin position="765"/>
        <end position="814"/>
    </location>
</feature>
<evidence type="ECO:0000313" key="3">
    <source>
        <dbReference type="EMBL" id="KAF7342292.1"/>
    </source>
</evidence>
<evidence type="ECO:0000256" key="1">
    <source>
        <dbReference type="SAM" id="MobiDB-lite"/>
    </source>
</evidence>
<evidence type="ECO:0000259" key="2">
    <source>
        <dbReference type="Pfam" id="PF20415"/>
    </source>
</evidence>
<feature type="compositionally biased region" description="Polar residues" evidence="1">
    <location>
        <begin position="584"/>
        <end position="595"/>
    </location>
</feature>
<feature type="region of interest" description="Disordered" evidence="1">
    <location>
        <begin position="1221"/>
        <end position="1240"/>
    </location>
</feature>
<name>A0A8H6XKT5_9AGAR</name>
<feature type="compositionally biased region" description="Low complexity" evidence="1">
    <location>
        <begin position="596"/>
        <end position="627"/>
    </location>
</feature>
<protein>
    <recommendedName>
        <fullName evidence="2">DUF6699 domain-containing protein</fullName>
    </recommendedName>
</protein>
<reference evidence="3" key="1">
    <citation type="submission" date="2020-05" db="EMBL/GenBank/DDBJ databases">
        <title>Mycena genomes resolve the evolution of fungal bioluminescence.</title>
        <authorList>
            <person name="Tsai I.J."/>
        </authorList>
    </citation>
    <scope>NUCLEOTIDE SEQUENCE</scope>
    <source>
        <strain evidence="3">CCC161011</strain>
    </source>
</reference>
<gene>
    <name evidence="3" type="ORF">MVEN_01817400</name>
</gene>
<dbReference type="Proteomes" id="UP000620124">
    <property type="component" value="Unassembled WGS sequence"/>
</dbReference>
<sequence length="1274" mass="139755">MAMPDIYMPEGALADAAKYENSYYAAPQTPPPPFLPPPYSPPPLSDDVKASDTSKAGFDINVLSWPENPPPYEGAGVPSAAPRPLATRKRTMSLQGSAASPSLSSTGDANNSTPTIPIPIQIHPFLNGDAPSPIFFFNVAPSAFVPQRCVSMNPPRGMLLTMNELRQPAFHPPLKSLRLLHPKLPFWPIDLALPDDIPAAEAPPISLGDILVCIHRALHTRITHTDWETLNAEEERRVTRAFVQRCRAEALRSKVPPKQLRDREIAERNQGVKRVDFLLGETVFQGLVKSPQDPEGCLRMLFGAKEGQIGGPPTADIAYWVPLSSRQHSLTSATRPRAISWHGPEASTALGNTISKSSPLLSTAYPSHANTHLVHPFLDGDAPSPIFFFDVAPLRFAPVKCVSLNPPQSAPLSEAELRESAFNPPLMSMRLLHPKLPFWPINLGMSENMTPAEASPVSLGDILVSIHRALQTRITHADWENLNPEDQQRVTVAYLKRCHTEAVRSQVPPAQLRDQEIQERNKGVKRVDFLLGKTVFKGLVRSPGDPDDCLHMIFAKITADEDGGEGSSSSRTGGPAARLSDSTLDTAAASHSNPHLNSASSLEETSAAESNLGVSGNTVSTSSVSASDHPEIHAETAQISTFVIWSPKSPRQHSQTSALNPEDIQTLKNDFAEGGTIISSHHPDDVVLWLETNYDHPLLQTMRSRGIGGPLPSMLSPEEPSLVVFGSIRDGWVVDAAEVLSELSNFAVMIRPLWDNPVPNWQKEFSFAGDPVSGENQAREDSLPDNSDDGGTDESDNDGSTTTEDSASGGLNNARGVFRLRGGASRDSYGPWIGPLHKVDVRLDICPRKGVSYNVDLLSRIQFQTQSKYENKYQRDNVVSYHGHRPQIISKTEFSVVPREGAPVKADRSYSTIGFLVEGQDITDCRWLESPALSPPRQITKTVDSEAKAKAFTIGATVSAQPEGTLSYGITSTKTNTMENQNNKVTPKCRIESWAGKRLERNQVFYDSFEIAYEAGDDLNKREEGAKYPMEVEFSMGINVADLENTADSHLPNTSFLILNQTNLWIYRSNLKTKGQGILVLTIAHIPDVAAINELRVVENQTVNLEGTSVINVPTNSPPINNPVNTSLSISAILDTKLEKKPQHLLTKLKRAAKSLRSQKTIPLRPEIETLPMHEFISRGWDARLNKWRKVMYPSLTSAFQRVSKSSDIAVWRLEVGDFSKGKQRDSGDPTTGLDETSVPPPGELHHCIGLGRQQSGCSNCFYIRHIARHTCSR</sequence>
<organism evidence="3 4">
    <name type="scientific">Mycena venus</name>
    <dbReference type="NCBI Taxonomy" id="2733690"/>
    <lineage>
        <taxon>Eukaryota</taxon>
        <taxon>Fungi</taxon>
        <taxon>Dikarya</taxon>
        <taxon>Basidiomycota</taxon>
        <taxon>Agaricomycotina</taxon>
        <taxon>Agaricomycetes</taxon>
        <taxon>Agaricomycetidae</taxon>
        <taxon>Agaricales</taxon>
        <taxon>Marasmiineae</taxon>
        <taxon>Mycenaceae</taxon>
        <taxon>Mycena</taxon>
    </lineage>
</organism>
<feature type="region of interest" description="Disordered" evidence="1">
    <location>
        <begin position="560"/>
        <end position="579"/>
    </location>
</feature>